<gene>
    <name evidence="1" type="ORF">PBRASI_LOCUS7536</name>
</gene>
<dbReference type="OrthoDB" id="270318at2759"/>
<accession>A0A9N9CCV4</accession>
<dbReference type="EMBL" id="CAJVPI010001177">
    <property type="protein sequence ID" value="CAG8599028.1"/>
    <property type="molecule type" value="Genomic_DNA"/>
</dbReference>
<protein>
    <submittedName>
        <fullName evidence="1">8480_t:CDS:1</fullName>
    </submittedName>
</protein>
<keyword evidence="2" id="KW-1185">Reference proteome</keyword>
<organism evidence="1 2">
    <name type="scientific">Paraglomus brasilianum</name>
    <dbReference type="NCBI Taxonomy" id="144538"/>
    <lineage>
        <taxon>Eukaryota</taxon>
        <taxon>Fungi</taxon>
        <taxon>Fungi incertae sedis</taxon>
        <taxon>Mucoromycota</taxon>
        <taxon>Glomeromycotina</taxon>
        <taxon>Glomeromycetes</taxon>
        <taxon>Paraglomerales</taxon>
        <taxon>Paraglomeraceae</taxon>
        <taxon>Paraglomus</taxon>
    </lineage>
</organism>
<reference evidence="1" key="1">
    <citation type="submission" date="2021-06" db="EMBL/GenBank/DDBJ databases">
        <authorList>
            <person name="Kallberg Y."/>
            <person name="Tangrot J."/>
            <person name="Rosling A."/>
        </authorList>
    </citation>
    <scope>NUCLEOTIDE SEQUENCE</scope>
    <source>
        <strain evidence="1">BR232B</strain>
    </source>
</reference>
<name>A0A9N9CCV4_9GLOM</name>
<evidence type="ECO:0000313" key="1">
    <source>
        <dbReference type="EMBL" id="CAG8599028.1"/>
    </source>
</evidence>
<dbReference type="AlphaFoldDB" id="A0A9N9CCV4"/>
<evidence type="ECO:0000313" key="2">
    <source>
        <dbReference type="Proteomes" id="UP000789739"/>
    </source>
</evidence>
<comment type="caution">
    <text evidence="1">The sequence shown here is derived from an EMBL/GenBank/DDBJ whole genome shotgun (WGS) entry which is preliminary data.</text>
</comment>
<proteinExistence type="predicted"/>
<dbReference type="Proteomes" id="UP000789739">
    <property type="component" value="Unassembled WGS sequence"/>
</dbReference>
<sequence length="414" mass="47963">MPDHWLNTLAPELKVEIILHLSKPTTIAGCSREWYNIVNLPFAKAKWLISRHGKTHALFHAVRMGKPFINPDVVECLFAQGAHISRYFIQRLVLGFGECDRSLIDLKQKYNIGPPDPFPNTLIQDKTCSSWASSLPVDVYFRLLKKGCDRFGEENISVRGNDMEKFYYLSGGPLGTSQSRVEIQKNMDEIKELIGEHKFVPFPPKPGIRNPYLPCDISNGYTDVLKWNIIARPIQFCLELVNLWKENGYHEVVAETNDIVIRGSLLFLYRQEYEEWVPELKQVVEKLSDLQSYGFKLTDKLVGDALRLFENRLDFANIGETLVEAFAIVRKQLKEDILIICLTELLHPKRHVEQYDSLDFIISRVNKPEDKILYAFEKYGYSTNDGVYEYMLEKFGARSRVAMYLYDKPKYTVE</sequence>